<evidence type="ECO:0008006" key="4">
    <source>
        <dbReference type="Google" id="ProtNLM"/>
    </source>
</evidence>
<dbReference type="Proteomes" id="UP001497516">
    <property type="component" value="Chromosome 3"/>
</dbReference>
<organism evidence="2 3">
    <name type="scientific">Linum trigynum</name>
    <dbReference type="NCBI Taxonomy" id="586398"/>
    <lineage>
        <taxon>Eukaryota</taxon>
        <taxon>Viridiplantae</taxon>
        <taxon>Streptophyta</taxon>
        <taxon>Embryophyta</taxon>
        <taxon>Tracheophyta</taxon>
        <taxon>Spermatophyta</taxon>
        <taxon>Magnoliopsida</taxon>
        <taxon>eudicotyledons</taxon>
        <taxon>Gunneridae</taxon>
        <taxon>Pentapetalae</taxon>
        <taxon>rosids</taxon>
        <taxon>fabids</taxon>
        <taxon>Malpighiales</taxon>
        <taxon>Linaceae</taxon>
        <taxon>Linum</taxon>
    </lineage>
</organism>
<evidence type="ECO:0000313" key="2">
    <source>
        <dbReference type="EMBL" id="CAL1373649.1"/>
    </source>
</evidence>
<evidence type="ECO:0000256" key="1">
    <source>
        <dbReference type="SAM" id="SignalP"/>
    </source>
</evidence>
<dbReference type="AlphaFoldDB" id="A0AAV2DIF8"/>
<reference evidence="2 3" key="1">
    <citation type="submission" date="2024-04" db="EMBL/GenBank/DDBJ databases">
        <authorList>
            <person name="Fracassetti M."/>
        </authorList>
    </citation>
    <scope>NUCLEOTIDE SEQUENCE [LARGE SCALE GENOMIC DNA]</scope>
</reference>
<keyword evidence="3" id="KW-1185">Reference proteome</keyword>
<protein>
    <recommendedName>
        <fullName evidence="4">Gnk2-homologous domain-containing protein</fullName>
    </recommendedName>
</protein>
<feature type="chain" id="PRO_5043315143" description="Gnk2-homologous domain-containing protein" evidence="1">
    <location>
        <begin position="22"/>
        <end position="140"/>
    </location>
</feature>
<keyword evidence="1" id="KW-0732">Signal</keyword>
<sequence>MAALAWMIVAVVGLCIISSDAAVATPASASSTDAYSFPDHSCGVIPVDPSSPLGQARKGILVNVVNVHNSHSGEFSTCINVNSLLWARAACPDPTSASCPACLGEAQAFLDQNCMYFDEGRVQENAMTCNMAFGDKSVCD</sequence>
<dbReference type="EMBL" id="OZ034816">
    <property type="protein sequence ID" value="CAL1373649.1"/>
    <property type="molecule type" value="Genomic_DNA"/>
</dbReference>
<gene>
    <name evidence="2" type="ORF">LTRI10_LOCUS15569</name>
</gene>
<feature type="signal peptide" evidence="1">
    <location>
        <begin position="1"/>
        <end position="21"/>
    </location>
</feature>
<name>A0AAV2DIF8_9ROSI</name>
<evidence type="ECO:0000313" key="3">
    <source>
        <dbReference type="Proteomes" id="UP001497516"/>
    </source>
</evidence>
<accession>A0AAV2DIF8</accession>
<proteinExistence type="predicted"/>